<keyword evidence="2" id="KW-1185">Reference proteome</keyword>
<dbReference type="InterPro" id="IPR021270">
    <property type="entry name" value="DUF2849"/>
</dbReference>
<evidence type="ECO:0008006" key="3">
    <source>
        <dbReference type="Google" id="ProtNLM"/>
    </source>
</evidence>
<protein>
    <recommendedName>
        <fullName evidence="3">DUF2849 domain-containing protein</fullName>
    </recommendedName>
</protein>
<dbReference type="RefSeq" id="WP_157177209.1">
    <property type="nucleotide sequence ID" value="NZ_BMJP01000001.1"/>
</dbReference>
<dbReference type="Proteomes" id="UP000546701">
    <property type="component" value="Unassembled WGS sequence"/>
</dbReference>
<proteinExistence type="predicted"/>
<dbReference type="AlphaFoldDB" id="A0A7W9F0H9"/>
<gene>
    <name evidence="1" type="ORF">FHS99_000872</name>
</gene>
<reference evidence="1 2" key="1">
    <citation type="submission" date="2020-08" db="EMBL/GenBank/DDBJ databases">
        <title>Genomic Encyclopedia of Type Strains, Phase IV (KMG-IV): sequencing the most valuable type-strain genomes for metagenomic binning, comparative biology and taxonomic classification.</title>
        <authorList>
            <person name="Goeker M."/>
        </authorList>
    </citation>
    <scope>NUCLEOTIDE SEQUENCE [LARGE SCALE GENOMIC DNA]</scope>
    <source>
        <strain evidence="1 2">DSM 103336</strain>
    </source>
</reference>
<evidence type="ECO:0000313" key="1">
    <source>
        <dbReference type="EMBL" id="MBB5728402.1"/>
    </source>
</evidence>
<comment type="caution">
    <text evidence="1">The sequence shown here is derived from an EMBL/GenBank/DDBJ whole genome shotgun (WGS) entry which is preliminary data.</text>
</comment>
<organism evidence="1 2">
    <name type="scientific">Sphingomonas prati</name>
    <dbReference type="NCBI Taxonomy" id="1843237"/>
    <lineage>
        <taxon>Bacteria</taxon>
        <taxon>Pseudomonadati</taxon>
        <taxon>Pseudomonadota</taxon>
        <taxon>Alphaproteobacteria</taxon>
        <taxon>Sphingomonadales</taxon>
        <taxon>Sphingomonadaceae</taxon>
        <taxon>Sphingomonas</taxon>
    </lineage>
</organism>
<dbReference type="EMBL" id="JACIJR010000002">
    <property type="protein sequence ID" value="MBB5728402.1"/>
    <property type="molecule type" value="Genomic_DNA"/>
</dbReference>
<accession>A0A7W9F0H9</accession>
<sequence>MKILTGQDLASGDVTWWTGSGWSLHLFDAVDVGDAGPAIAAAEEKALRVNVPYVIDATQTADGPMPAHIKDRIRAAGPTVHPAFGIHPEIPILKTPAQHENNADAPSEVKAN</sequence>
<dbReference type="OrthoDB" id="9815695at2"/>
<dbReference type="Pfam" id="PF11011">
    <property type="entry name" value="DUF2849"/>
    <property type="match status" value="1"/>
</dbReference>
<evidence type="ECO:0000313" key="2">
    <source>
        <dbReference type="Proteomes" id="UP000546701"/>
    </source>
</evidence>
<name>A0A7W9F0H9_9SPHN</name>